<evidence type="ECO:0000313" key="2">
    <source>
        <dbReference type="EMBL" id="OAL33134.1"/>
    </source>
</evidence>
<evidence type="ECO:0000256" key="1">
    <source>
        <dbReference type="SAM" id="MobiDB-lite"/>
    </source>
</evidence>
<gene>
    <name evidence="2" type="ORF">AYO20_07616</name>
</gene>
<accession>A0A178CV49</accession>
<dbReference type="GeneID" id="34591027"/>
<feature type="region of interest" description="Disordered" evidence="1">
    <location>
        <begin position="243"/>
        <end position="268"/>
    </location>
</feature>
<dbReference type="OrthoDB" id="4144136at2759"/>
<sequence length="268" mass="30227">MAAAVLSRPDSLLLEADFLQAQSEIFQSLSRDIHFAAKVLDYKVYDIENRSAGLRKVAWEARSKINGRAGDAVLDGHDEQDERRLKSVLKDARTSIESVQQVKQALTEVVCRRPEAAEGIASAQELTEERNGAVWIEKISKMDLRSFQETLMQAVPRARPVYVHSSGFIPVNFHTMSSQIPNQENARSDKICRRSQNVKQPPLAGEQTITKTKVHRRRGRNNSRGRKVDVSSHVELYRHFKVDNRSRSPAACRQAEKQQVEGKGDLLG</sequence>
<keyword evidence="3" id="KW-1185">Reference proteome</keyword>
<dbReference type="EMBL" id="LVCJ01000054">
    <property type="protein sequence ID" value="OAL33134.1"/>
    <property type="molecule type" value="Genomic_DNA"/>
</dbReference>
<comment type="caution">
    <text evidence="2">The sequence shown here is derived from an EMBL/GenBank/DDBJ whole genome shotgun (WGS) entry which is preliminary data.</text>
</comment>
<name>A0A178CV49_9EURO</name>
<reference evidence="2 3" key="1">
    <citation type="submission" date="2016-03" db="EMBL/GenBank/DDBJ databases">
        <title>The draft genome sequence of Fonsecaea nubica causative agent of cutaneous subcutaneous infection in human host.</title>
        <authorList>
            <person name="Costa F."/>
            <person name="Sybren D.H."/>
            <person name="Raittz R.T."/>
            <person name="Weiss V.A."/>
            <person name="Leao A.C."/>
            <person name="Gomes R."/>
            <person name="De Souza E.M."/>
            <person name="Pedrosa F.O."/>
            <person name="Steffens M.B."/>
            <person name="Bombassaro A."/>
            <person name="Tadra-Sfeir M.Z."/>
            <person name="Moreno L.F."/>
            <person name="Najafzadeh M.J."/>
            <person name="Felipe M.S."/>
            <person name="Teixeira M."/>
            <person name="Sun J."/>
            <person name="Xi L."/>
            <person name="Castro M.A."/>
            <person name="Vicente V.A."/>
        </authorList>
    </citation>
    <scope>NUCLEOTIDE SEQUENCE [LARGE SCALE GENOMIC DNA]</scope>
    <source>
        <strain evidence="2 3">CBS 269.64</strain>
    </source>
</reference>
<feature type="compositionally biased region" description="Basic residues" evidence="1">
    <location>
        <begin position="212"/>
        <end position="225"/>
    </location>
</feature>
<protein>
    <submittedName>
        <fullName evidence="2">Uncharacterized protein</fullName>
    </submittedName>
</protein>
<dbReference type="Proteomes" id="UP000185904">
    <property type="component" value="Unassembled WGS sequence"/>
</dbReference>
<organism evidence="2 3">
    <name type="scientific">Fonsecaea nubica</name>
    <dbReference type="NCBI Taxonomy" id="856822"/>
    <lineage>
        <taxon>Eukaryota</taxon>
        <taxon>Fungi</taxon>
        <taxon>Dikarya</taxon>
        <taxon>Ascomycota</taxon>
        <taxon>Pezizomycotina</taxon>
        <taxon>Eurotiomycetes</taxon>
        <taxon>Chaetothyriomycetidae</taxon>
        <taxon>Chaetothyriales</taxon>
        <taxon>Herpotrichiellaceae</taxon>
        <taxon>Fonsecaea</taxon>
    </lineage>
</organism>
<proteinExistence type="predicted"/>
<feature type="compositionally biased region" description="Basic and acidic residues" evidence="1">
    <location>
        <begin position="254"/>
        <end position="268"/>
    </location>
</feature>
<dbReference type="RefSeq" id="XP_022498146.1">
    <property type="nucleotide sequence ID" value="XM_022645901.1"/>
</dbReference>
<feature type="region of interest" description="Disordered" evidence="1">
    <location>
        <begin position="197"/>
        <end position="230"/>
    </location>
</feature>
<evidence type="ECO:0000313" key="3">
    <source>
        <dbReference type="Proteomes" id="UP000185904"/>
    </source>
</evidence>
<dbReference type="AlphaFoldDB" id="A0A178CV49"/>